<name>A0AA96FAQ6_9MICO</name>
<evidence type="ECO:0000313" key="5">
    <source>
        <dbReference type="EMBL" id="WNM25870.1"/>
    </source>
</evidence>
<keyword evidence="2" id="KW-0560">Oxidoreductase</keyword>
<evidence type="ECO:0000256" key="2">
    <source>
        <dbReference type="ARBA" id="ARBA00023002"/>
    </source>
</evidence>
<dbReference type="SUPFAM" id="SSF52922">
    <property type="entry name" value="TK C-terminal domain-like"/>
    <property type="match status" value="1"/>
</dbReference>
<evidence type="ECO:0000256" key="1">
    <source>
        <dbReference type="ARBA" id="ARBA00009032"/>
    </source>
</evidence>
<dbReference type="InterPro" id="IPR029061">
    <property type="entry name" value="THDP-binding"/>
</dbReference>
<reference evidence="5 6" key="1">
    <citation type="submission" date="2023-09" db="EMBL/GenBank/DDBJ databases">
        <title>Demequina sp. a novel bacteria isolated from Capsicum annuum.</title>
        <authorList>
            <person name="Humaira Z."/>
            <person name="Lee J."/>
            <person name="Cho D."/>
        </authorList>
    </citation>
    <scope>NUCLEOTIDE SEQUENCE [LARGE SCALE GENOMIC DNA]</scope>
    <source>
        <strain evidence="5 6">OYTSA14</strain>
    </source>
</reference>
<dbReference type="InterPro" id="IPR033412">
    <property type="entry name" value="PFOR_II"/>
</dbReference>
<dbReference type="EMBL" id="CP134879">
    <property type="protein sequence ID" value="WNM25870.1"/>
    <property type="molecule type" value="Genomic_DNA"/>
</dbReference>
<dbReference type="Proteomes" id="UP001304125">
    <property type="component" value="Chromosome"/>
</dbReference>
<dbReference type="Gene3D" id="3.40.50.970">
    <property type="match status" value="1"/>
</dbReference>
<sequence length="409" mass="43622">MREVLEGSQAVARTVARCRPGVVCAYPISPQTHIVEALSVMARTGELTDCEYVNVESEFSAMSVSIGASAAGSRAYTATASQGLLYMSEAVFNAAGMGLPIVMTVANRAIGAPINIWNDHSDTMALRDAGWLQLFAADNQEAADLHVIAFGVAEELEIPAMVCMDGFTLTHATDVLELATQEQVDRFLPAYLPKQVLDIDRPTTIGTMAGPESFTETKYLQHLRFLDATEVIQRWSDRFFQAFGREAGGLVARYDPVTLDRDRTAAGATIDDVTVVAMGSVLGTLQAALPELRAQGVPVRLLGISSFRPFPGQALRDALADCRHVVVIDRALELGSGGVLTGCVGRALAGTRSRIHSVVAGLGGRPILEESLRDVVRRAVAGELGRLEFMDLKQGGIPAPAVGATEVAR</sequence>
<dbReference type="PANTHER" id="PTHR32154">
    <property type="entry name" value="PYRUVATE-FLAVODOXIN OXIDOREDUCTASE-RELATED"/>
    <property type="match status" value="1"/>
</dbReference>
<gene>
    <name evidence="5" type="ORF">RN606_06885</name>
</gene>
<dbReference type="InterPro" id="IPR050722">
    <property type="entry name" value="Pyruvate:ferred/Flavod_OxRd"/>
</dbReference>
<dbReference type="GO" id="GO:0006979">
    <property type="term" value="P:response to oxidative stress"/>
    <property type="evidence" value="ECO:0007669"/>
    <property type="project" value="TreeGrafter"/>
</dbReference>
<organism evidence="5 6">
    <name type="scientific">Demequina capsici</name>
    <dbReference type="NCBI Taxonomy" id="3075620"/>
    <lineage>
        <taxon>Bacteria</taxon>
        <taxon>Bacillati</taxon>
        <taxon>Actinomycetota</taxon>
        <taxon>Actinomycetes</taxon>
        <taxon>Micrococcales</taxon>
        <taxon>Demequinaceae</taxon>
        <taxon>Demequina</taxon>
    </lineage>
</organism>
<keyword evidence="6" id="KW-1185">Reference proteome</keyword>
<feature type="domain" description="Pyruvate:ferredoxin oxidoreductase core" evidence="4">
    <location>
        <begin position="272"/>
        <end position="367"/>
    </location>
</feature>
<dbReference type="CDD" id="cd07034">
    <property type="entry name" value="TPP_PYR_PFOR_IOR-alpha_like"/>
    <property type="match status" value="1"/>
</dbReference>
<dbReference type="AlphaFoldDB" id="A0AA96FAQ6"/>
<dbReference type="SUPFAM" id="SSF52518">
    <property type="entry name" value="Thiamin diphosphate-binding fold (THDP-binding)"/>
    <property type="match status" value="1"/>
</dbReference>
<dbReference type="GO" id="GO:0016491">
    <property type="term" value="F:oxidoreductase activity"/>
    <property type="evidence" value="ECO:0007669"/>
    <property type="project" value="UniProtKB-KW"/>
</dbReference>
<feature type="domain" description="Pyruvate flavodoxin/ferredoxin oxidoreductase pyrimidine binding" evidence="3">
    <location>
        <begin position="16"/>
        <end position="233"/>
    </location>
</feature>
<dbReference type="Pfam" id="PF01855">
    <property type="entry name" value="POR_N"/>
    <property type="match status" value="1"/>
</dbReference>
<evidence type="ECO:0000313" key="6">
    <source>
        <dbReference type="Proteomes" id="UP001304125"/>
    </source>
</evidence>
<dbReference type="FunFam" id="3.40.50.970:FF:000012">
    <property type="entry name" value="Pyruvate:ferredoxin (Flavodoxin) oxidoreductase"/>
    <property type="match status" value="1"/>
</dbReference>
<evidence type="ECO:0000259" key="3">
    <source>
        <dbReference type="Pfam" id="PF01855"/>
    </source>
</evidence>
<dbReference type="GO" id="GO:0000287">
    <property type="term" value="F:magnesium ion binding"/>
    <property type="evidence" value="ECO:0007669"/>
    <property type="project" value="UniProtKB-ARBA"/>
</dbReference>
<proteinExistence type="inferred from homology"/>
<dbReference type="InterPro" id="IPR002880">
    <property type="entry name" value="Pyrv_Fd/Flavodoxin_OxRdtase_N"/>
</dbReference>
<dbReference type="Pfam" id="PF17147">
    <property type="entry name" value="PFOR_II"/>
    <property type="match status" value="1"/>
</dbReference>
<accession>A0AA96FAQ6</accession>
<dbReference type="RefSeq" id="WP_313501478.1">
    <property type="nucleotide sequence ID" value="NZ_CP134879.1"/>
</dbReference>
<evidence type="ECO:0000259" key="4">
    <source>
        <dbReference type="Pfam" id="PF17147"/>
    </source>
</evidence>
<dbReference type="PANTHER" id="PTHR32154:SF0">
    <property type="entry name" value="PYRUVATE-FLAVODOXIN OXIDOREDUCTASE-RELATED"/>
    <property type="match status" value="1"/>
</dbReference>
<dbReference type="Gene3D" id="3.40.50.920">
    <property type="match status" value="1"/>
</dbReference>
<protein>
    <submittedName>
        <fullName evidence="5">Transketolase C-terminal domain-containing protein</fullName>
    </submittedName>
</protein>
<comment type="similarity">
    <text evidence="1">Belongs to the pyruvate:ferredoxin/flavodoxin oxidoreductase family.</text>
</comment>
<dbReference type="InterPro" id="IPR009014">
    <property type="entry name" value="Transketo_C/PFOR_II"/>
</dbReference>